<evidence type="ECO:0000313" key="2">
    <source>
        <dbReference type="WBParaSite" id="ES5_v2.g10835.t1"/>
    </source>
</evidence>
<accession>A0AC34F1E0</accession>
<proteinExistence type="predicted"/>
<organism evidence="1 2">
    <name type="scientific">Panagrolaimus sp. ES5</name>
    <dbReference type="NCBI Taxonomy" id="591445"/>
    <lineage>
        <taxon>Eukaryota</taxon>
        <taxon>Metazoa</taxon>
        <taxon>Ecdysozoa</taxon>
        <taxon>Nematoda</taxon>
        <taxon>Chromadorea</taxon>
        <taxon>Rhabditida</taxon>
        <taxon>Tylenchina</taxon>
        <taxon>Panagrolaimomorpha</taxon>
        <taxon>Panagrolaimoidea</taxon>
        <taxon>Panagrolaimidae</taxon>
        <taxon>Panagrolaimus</taxon>
    </lineage>
</organism>
<protein>
    <submittedName>
        <fullName evidence="2">Uncharacterized protein</fullName>
    </submittedName>
</protein>
<reference evidence="2" key="1">
    <citation type="submission" date="2022-11" db="UniProtKB">
        <authorList>
            <consortium name="WormBaseParasite"/>
        </authorList>
    </citation>
    <scope>IDENTIFICATION</scope>
</reference>
<name>A0AC34F1E0_9BILA</name>
<sequence length="129" mass="14106">MSTLSFWEQKKASNVVGNFKHLIPEKSYVIRDCIERYIDSEKIVVGDIVVISSGKVIPADMRILKANGLKIDGSVITGLKQAAEYISDGVPRNIDVFNARNIAFKGSFCVEGDGIGIVIRIGPYTVGIF</sequence>
<dbReference type="WBParaSite" id="ES5_v2.g10835.t1">
    <property type="protein sequence ID" value="ES5_v2.g10835.t1"/>
    <property type="gene ID" value="ES5_v2.g10835"/>
</dbReference>
<evidence type="ECO:0000313" key="1">
    <source>
        <dbReference type="Proteomes" id="UP000887579"/>
    </source>
</evidence>
<dbReference type="Proteomes" id="UP000887579">
    <property type="component" value="Unplaced"/>
</dbReference>